<evidence type="ECO:0000256" key="3">
    <source>
        <dbReference type="ARBA" id="ARBA00022827"/>
    </source>
</evidence>
<accession>K6ZJD3</accession>
<reference evidence="7" key="1">
    <citation type="journal article" date="2014" name="Environ. Microbiol.">
        <title>Comparative genomics of the marine bacterial genus Glaciecola reveals the high degree of genomic diversity and genomic characteristic for cold adaptation.</title>
        <authorList>
            <person name="Qin Q.L."/>
            <person name="Xie B.B."/>
            <person name="Yu Y."/>
            <person name="Shu Y.L."/>
            <person name="Rong J.C."/>
            <person name="Zhang Y.J."/>
            <person name="Zhao D.L."/>
            <person name="Chen X.L."/>
            <person name="Zhang X.Y."/>
            <person name="Chen B."/>
            <person name="Zhou B.C."/>
            <person name="Zhang Y.Z."/>
        </authorList>
    </citation>
    <scope>NUCLEOTIDE SEQUENCE [LARGE SCALE GENOMIC DNA]</scope>
    <source>
        <strain evidence="7">ACAM 615</strain>
    </source>
</reference>
<feature type="domain" description="FAD/NAD(P)-binding" evidence="5">
    <location>
        <begin position="12"/>
        <end position="295"/>
    </location>
</feature>
<dbReference type="Pfam" id="PF07992">
    <property type="entry name" value="Pyr_redox_2"/>
    <property type="match status" value="1"/>
</dbReference>
<evidence type="ECO:0000313" key="7">
    <source>
        <dbReference type="Proteomes" id="UP000006251"/>
    </source>
</evidence>
<dbReference type="InterPro" id="IPR023753">
    <property type="entry name" value="FAD/NAD-binding_dom"/>
</dbReference>
<dbReference type="RefSeq" id="WP_006014535.1">
    <property type="nucleotide sequence ID" value="NZ_BAEQ01000056.1"/>
</dbReference>
<protein>
    <submittedName>
        <fullName evidence="6">FAD-dependent pyridine nucleotide-disulphide oxidoreductase</fullName>
    </submittedName>
</protein>
<keyword evidence="4" id="KW-0560">Oxidoreductase</keyword>
<evidence type="ECO:0000256" key="1">
    <source>
        <dbReference type="ARBA" id="ARBA00001974"/>
    </source>
</evidence>
<organism evidence="6 7">
    <name type="scientific">Brumicola pallidula DSM 14239 = ACAM 615</name>
    <dbReference type="NCBI Taxonomy" id="1121922"/>
    <lineage>
        <taxon>Bacteria</taxon>
        <taxon>Pseudomonadati</taxon>
        <taxon>Pseudomonadota</taxon>
        <taxon>Gammaproteobacteria</taxon>
        <taxon>Alteromonadales</taxon>
        <taxon>Alteromonadaceae</taxon>
        <taxon>Brumicola</taxon>
    </lineage>
</organism>
<dbReference type="InterPro" id="IPR051169">
    <property type="entry name" value="NADH-Q_oxidoreductase"/>
</dbReference>
<evidence type="ECO:0000259" key="5">
    <source>
        <dbReference type="Pfam" id="PF07992"/>
    </source>
</evidence>
<dbReference type="Gene3D" id="3.50.50.100">
    <property type="match status" value="1"/>
</dbReference>
<dbReference type="EMBL" id="BAEQ01000056">
    <property type="protein sequence ID" value="GAC30437.1"/>
    <property type="molecule type" value="Genomic_DNA"/>
</dbReference>
<evidence type="ECO:0000313" key="6">
    <source>
        <dbReference type="EMBL" id="GAC30437.1"/>
    </source>
</evidence>
<comment type="cofactor">
    <cofactor evidence="1">
        <name>FAD</name>
        <dbReference type="ChEBI" id="CHEBI:57692"/>
    </cofactor>
</comment>
<dbReference type="PRINTS" id="PR00411">
    <property type="entry name" value="PNDRDTASEI"/>
</dbReference>
<dbReference type="AlphaFoldDB" id="K6ZJD3"/>
<dbReference type="InterPro" id="IPR036188">
    <property type="entry name" value="FAD/NAD-bd_sf"/>
</dbReference>
<name>K6ZJD3_9ALTE</name>
<comment type="caution">
    <text evidence="6">The sequence shown here is derived from an EMBL/GenBank/DDBJ whole genome shotgun (WGS) entry which is preliminary data.</text>
</comment>
<dbReference type="SUPFAM" id="SSF51905">
    <property type="entry name" value="FAD/NAD(P)-binding domain"/>
    <property type="match status" value="2"/>
</dbReference>
<dbReference type="Proteomes" id="UP000006251">
    <property type="component" value="Unassembled WGS sequence"/>
</dbReference>
<dbReference type="PANTHER" id="PTHR42913:SF9">
    <property type="entry name" value="SLR1591 PROTEIN"/>
    <property type="match status" value="1"/>
</dbReference>
<dbReference type="PANTHER" id="PTHR42913">
    <property type="entry name" value="APOPTOSIS-INDUCING FACTOR 1"/>
    <property type="match status" value="1"/>
</dbReference>
<evidence type="ECO:0000256" key="2">
    <source>
        <dbReference type="ARBA" id="ARBA00022630"/>
    </source>
</evidence>
<dbReference type="OrthoDB" id="9767928at2"/>
<keyword evidence="2" id="KW-0285">Flavoprotein</keyword>
<proteinExistence type="predicted"/>
<keyword evidence="7" id="KW-1185">Reference proteome</keyword>
<sequence>MKATRHTLILAGAGHAHLVAVRGWIDNGYRPPKGTILLSPDSHAWYSGMMPGLVAGRFTEEECAIELAPLCKACGVELMIGEIATLNAVSRKLKLLDKRELEYDYLSLNVGSVPPQPSLNDGSINVAPAKPFAAFNNHWQAWRGHNDSIQIAVLGGGAAAFELALALHQILPQAQLSLICSGDLLDGYSLGLRKRASKILYKRGIDLRKGTRVDCIAGGWLLSNKQRIQSPDALVIATGAAPQPWQSTSGLSCDNSGFVRVRATLQSESHPEVLATGDCASQPGAFHSGVYAVRQGAVLSEIIPALLAGRTLREYQPQPRSLALLSTADGSALLDYQHFSLGGRLIGLWKDYLDLGFMKHHRLD</sequence>
<dbReference type="GO" id="GO:0003955">
    <property type="term" value="F:NAD(P)H dehydrogenase (quinone) activity"/>
    <property type="evidence" value="ECO:0007669"/>
    <property type="project" value="TreeGrafter"/>
</dbReference>
<evidence type="ECO:0000256" key="4">
    <source>
        <dbReference type="ARBA" id="ARBA00023002"/>
    </source>
</evidence>
<keyword evidence="3" id="KW-0274">FAD</keyword>
<dbReference type="GO" id="GO:0019646">
    <property type="term" value="P:aerobic electron transport chain"/>
    <property type="evidence" value="ECO:0007669"/>
    <property type="project" value="TreeGrafter"/>
</dbReference>
<gene>
    <name evidence="6" type="ORF">GPAL_3595</name>
</gene>
<dbReference type="STRING" id="1121922.GCA_000428905_02058"/>